<accession>A0AAW9Q6A7</accession>
<keyword evidence="2" id="KW-1185">Reference proteome</keyword>
<protein>
    <submittedName>
        <fullName evidence="1">Uncharacterized protein</fullName>
    </submittedName>
</protein>
<dbReference type="RefSeq" id="WP_330484593.1">
    <property type="nucleotide sequence ID" value="NZ_JAZBJZ010000066.1"/>
</dbReference>
<comment type="caution">
    <text evidence="1">The sequence shown here is derived from an EMBL/GenBank/DDBJ whole genome shotgun (WGS) entry which is preliminary data.</text>
</comment>
<dbReference type="AlphaFoldDB" id="A0AAW9Q6A7"/>
<reference evidence="1" key="1">
    <citation type="submission" date="2024-01" db="EMBL/GenBank/DDBJ databases">
        <title>Bank of Algae and Cyanobacteria of the Azores (BACA) strain genomes.</title>
        <authorList>
            <person name="Luz R."/>
            <person name="Cordeiro R."/>
            <person name="Fonseca A."/>
            <person name="Goncalves V."/>
        </authorList>
    </citation>
    <scope>NUCLEOTIDE SEQUENCE</scope>
    <source>
        <strain evidence="1">BACA0141</strain>
    </source>
</reference>
<sequence length="75" mass="8626">MDSIYLDDVLKRRDRWLVEQIRQMSVDILNLGTYTCTACGEVAGEYIIDYSGEKLRLSMAETYALLKFVLEKSSP</sequence>
<dbReference type="EMBL" id="JAZBJZ010000066">
    <property type="protein sequence ID" value="MEE3718161.1"/>
    <property type="molecule type" value="Genomic_DNA"/>
</dbReference>
<dbReference type="Proteomes" id="UP001333818">
    <property type="component" value="Unassembled WGS sequence"/>
</dbReference>
<name>A0AAW9Q6A7_9CYAN</name>
<organism evidence="1 2">
    <name type="scientific">Tumidithrix elongata BACA0141</name>
    <dbReference type="NCBI Taxonomy" id="2716417"/>
    <lineage>
        <taxon>Bacteria</taxon>
        <taxon>Bacillati</taxon>
        <taxon>Cyanobacteriota</taxon>
        <taxon>Cyanophyceae</taxon>
        <taxon>Pseudanabaenales</taxon>
        <taxon>Pseudanabaenaceae</taxon>
        <taxon>Tumidithrix</taxon>
        <taxon>Tumidithrix elongata</taxon>
    </lineage>
</organism>
<gene>
    <name evidence="1" type="ORF">V2H45_15580</name>
</gene>
<evidence type="ECO:0000313" key="2">
    <source>
        <dbReference type="Proteomes" id="UP001333818"/>
    </source>
</evidence>
<evidence type="ECO:0000313" key="1">
    <source>
        <dbReference type="EMBL" id="MEE3718161.1"/>
    </source>
</evidence>
<proteinExistence type="predicted"/>